<dbReference type="InterPro" id="IPR012336">
    <property type="entry name" value="Thioredoxin-like_fold"/>
</dbReference>
<organism evidence="9">
    <name type="scientific">marine sediment metagenome</name>
    <dbReference type="NCBI Taxonomy" id="412755"/>
    <lineage>
        <taxon>unclassified sequences</taxon>
        <taxon>metagenomes</taxon>
        <taxon>ecological metagenomes</taxon>
    </lineage>
</organism>
<keyword evidence="5" id="KW-0676">Redox-active center</keyword>
<accession>X0VTV2</accession>
<feature type="region of interest" description="Disordered" evidence="6">
    <location>
        <begin position="1"/>
        <end position="21"/>
    </location>
</feature>
<evidence type="ECO:0000256" key="7">
    <source>
        <dbReference type="SAM" id="Phobius"/>
    </source>
</evidence>
<name>X0VTV2_9ZZZZ</name>
<proteinExistence type="inferred from homology"/>
<keyword evidence="7" id="KW-0472">Membrane</keyword>
<comment type="similarity">
    <text evidence="1">Belongs to the thioredoxin family. DsbA subfamily.</text>
</comment>
<feature type="transmembrane region" description="Helical" evidence="7">
    <location>
        <begin position="26"/>
        <end position="48"/>
    </location>
</feature>
<keyword evidence="7" id="KW-1133">Transmembrane helix</keyword>
<evidence type="ECO:0000256" key="2">
    <source>
        <dbReference type="ARBA" id="ARBA00022729"/>
    </source>
</evidence>
<dbReference type="InterPro" id="IPR013766">
    <property type="entry name" value="Thioredoxin_domain"/>
</dbReference>
<dbReference type="Gene3D" id="3.40.30.10">
    <property type="entry name" value="Glutaredoxin"/>
    <property type="match status" value="1"/>
</dbReference>
<reference evidence="9" key="1">
    <citation type="journal article" date="2014" name="Front. Microbiol.">
        <title>High frequency of phylogenetically diverse reductive dehalogenase-homologous genes in deep subseafloor sedimentary metagenomes.</title>
        <authorList>
            <person name="Kawai M."/>
            <person name="Futagami T."/>
            <person name="Toyoda A."/>
            <person name="Takaki Y."/>
            <person name="Nishi S."/>
            <person name="Hori S."/>
            <person name="Arai W."/>
            <person name="Tsubouchi T."/>
            <person name="Morono Y."/>
            <person name="Uchiyama I."/>
            <person name="Ito T."/>
            <person name="Fujiyama A."/>
            <person name="Inagaki F."/>
            <person name="Takami H."/>
        </authorList>
    </citation>
    <scope>NUCLEOTIDE SEQUENCE</scope>
    <source>
        <strain evidence="9">Expedition CK06-06</strain>
    </source>
</reference>
<evidence type="ECO:0000256" key="6">
    <source>
        <dbReference type="SAM" id="MobiDB-lite"/>
    </source>
</evidence>
<dbReference type="EMBL" id="BARS01037827">
    <property type="protein sequence ID" value="GAG15888.1"/>
    <property type="molecule type" value="Genomic_DNA"/>
</dbReference>
<keyword evidence="7" id="KW-0812">Transmembrane</keyword>
<dbReference type="InterPro" id="IPR036249">
    <property type="entry name" value="Thioredoxin-like_sf"/>
</dbReference>
<evidence type="ECO:0000256" key="5">
    <source>
        <dbReference type="ARBA" id="ARBA00023284"/>
    </source>
</evidence>
<evidence type="ECO:0000259" key="8">
    <source>
        <dbReference type="PROSITE" id="PS51352"/>
    </source>
</evidence>
<dbReference type="PANTHER" id="PTHR13887:SF14">
    <property type="entry name" value="DISULFIDE BOND FORMATION PROTEIN D"/>
    <property type="match status" value="1"/>
</dbReference>
<dbReference type="AlphaFoldDB" id="X0VTV2"/>
<protein>
    <recommendedName>
        <fullName evidence="8">Thioredoxin domain-containing protein</fullName>
    </recommendedName>
</protein>
<dbReference type="PROSITE" id="PS51352">
    <property type="entry name" value="THIOREDOXIN_2"/>
    <property type="match status" value="1"/>
</dbReference>
<dbReference type="PANTHER" id="PTHR13887">
    <property type="entry name" value="GLUTATHIONE S-TRANSFERASE KAPPA"/>
    <property type="match status" value="1"/>
</dbReference>
<dbReference type="SUPFAM" id="SSF52833">
    <property type="entry name" value="Thioredoxin-like"/>
    <property type="match status" value="1"/>
</dbReference>
<keyword evidence="4" id="KW-1015">Disulfide bond</keyword>
<dbReference type="Pfam" id="PF13462">
    <property type="entry name" value="Thioredoxin_4"/>
    <property type="match status" value="1"/>
</dbReference>
<dbReference type="GO" id="GO:0016491">
    <property type="term" value="F:oxidoreductase activity"/>
    <property type="evidence" value="ECO:0007669"/>
    <property type="project" value="UniProtKB-KW"/>
</dbReference>
<feature type="non-terminal residue" evidence="9">
    <location>
        <position position="241"/>
    </location>
</feature>
<keyword evidence="3" id="KW-0560">Oxidoreductase</keyword>
<keyword evidence="2" id="KW-0732">Signal</keyword>
<sequence>MAARRSRRSKRAARGGGRRPRPRTSWVIAAMAIGLGLGGVAIIVSVVARPGDEDSPGGVDQTPVATGHPCASGSVPVDGATCGHDSAPVTIVEYSEFLCPFCARAALNTVPEIEEEYVAAGKVRLEFKHFTVHGEKAELAAGAAECASQQDAFWKYHDMLFLKAGSVDFSVENLKQFAEELELDSDSFNTCLDSGRYMDKLAADLEEGRRRGVSGTPTFFVGQTQVVGAQPYSEFKRAIED</sequence>
<evidence type="ECO:0000256" key="4">
    <source>
        <dbReference type="ARBA" id="ARBA00023157"/>
    </source>
</evidence>
<comment type="caution">
    <text evidence="9">The sequence shown here is derived from an EMBL/GenBank/DDBJ whole genome shotgun (WGS) entry which is preliminary data.</text>
</comment>
<feature type="domain" description="Thioredoxin" evidence="8">
    <location>
        <begin position="56"/>
        <end position="241"/>
    </location>
</feature>
<evidence type="ECO:0000256" key="3">
    <source>
        <dbReference type="ARBA" id="ARBA00023002"/>
    </source>
</evidence>
<evidence type="ECO:0000313" key="9">
    <source>
        <dbReference type="EMBL" id="GAG15888.1"/>
    </source>
</evidence>
<evidence type="ECO:0000256" key="1">
    <source>
        <dbReference type="ARBA" id="ARBA00005791"/>
    </source>
</evidence>
<gene>
    <name evidence="9" type="ORF">S01H1_57955</name>
</gene>